<sequence length="247" mass="26850">MRLAIVTDIHGNLPALEAVVDDIQRRGVDAIINLGDSLSGPLLPLETAQFLMAQDWIHLAGNHERQILAQDSTPRSAEDEFAHAQLGAKELEWIAGLKPSLQYTPEIFLCHGTPRSDAEYFLETVEATGLRAATSAEIDARLGRVQAELILCGHTHLPRAVRASSGQLIVNPGSVGLPAYDDTHPFAHLVETGSPDARYAIVERRPNGWIAGLMSVPYAHRAMAELAQSRQMADWAHALATGLMSRC</sequence>
<dbReference type="PANTHER" id="PTHR42850">
    <property type="entry name" value="METALLOPHOSPHOESTERASE"/>
    <property type="match status" value="1"/>
</dbReference>
<gene>
    <name evidence="2" type="ORF">CARN2_0249</name>
</gene>
<dbReference type="AlphaFoldDB" id="E6PVW8"/>
<dbReference type="InterPro" id="IPR029052">
    <property type="entry name" value="Metallo-depent_PP-like"/>
</dbReference>
<dbReference type="Pfam" id="PF12850">
    <property type="entry name" value="Metallophos_2"/>
    <property type="match status" value="1"/>
</dbReference>
<dbReference type="InterPro" id="IPR011152">
    <property type="entry name" value="Pesterase_MJ0912"/>
</dbReference>
<evidence type="ECO:0000259" key="1">
    <source>
        <dbReference type="Pfam" id="PF12850"/>
    </source>
</evidence>
<feature type="domain" description="Calcineurin-like phosphoesterase" evidence="1">
    <location>
        <begin position="1"/>
        <end position="186"/>
    </location>
</feature>
<comment type="caution">
    <text evidence="2">The sequence shown here is derived from an EMBL/GenBank/DDBJ whole genome shotgun (WGS) entry which is preliminary data.</text>
</comment>
<dbReference type="SUPFAM" id="SSF56300">
    <property type="entry name" value="Metallo-dependent phosphatases"/>
    <property type="match status" value="1"/>
</dbReference>
<proteinExistence type="predicted"/>
<dbReference type="Gene3D" id="3.60.21.10">
    <property type="match status" value="1"/>
</dbReference>
<dbReference type="PIRSF" id="PIRSF000883">
    <property type="entry name" value="Pesterase_MJ0912"/>
    <property type="match status" value="1"/>
</dbReference>
<dbReference type="InterPro" id="IPR050126">
    <property type="entry name" value="Ap4A_hydrolase"/>
</dbReference>
<evidence type="ECO:0000313" key="2">
    <source>
        <dbReference type="EMBL" id="CBH99075.1"/>
    </source>
</evidence>
<name>E6PVW8_9ZZZZ</name>
<reference evidence="2" key="1">
    <citation type="submission" date="2009-10" db="EMBL/GenBank/DDBJ databases">
        <title>Diversity of trophic interactions inside an arsenic-rich microbial ecosystem.</title>
        <authorList>
            <person name="Bertin P.N."/>
            <person name="Heinrich-Salmeron A."/>
            <person name="Pelletier E."/>
            <person name="Goulhen-Chollet F."/>
            <person name="Arsene-Ploetze F."/>
            <person name="Gallien S."/>
            <person name="Calteau A."/>
            <person name="Vallenet D."/>
            <person name="Casiot C."/>
            <person name="Chane-Woon-Ming B."/>
            <person name="Giloteaux L."/>
            <person name="Barakat M."/>
            <person name="Bonnefoy V."/>
            <person name="Bruneel O."/>
            <person name="Chandler M."/>
            <person name="Cleiss J."/>
            <person name="Duran R."/>
            <person name="Elbaz-Poulichet F."/>
            <person name="Fonknechten N."/>
            <person name="Lauga B."/>
            <person name="Mornico D."/>
            <person name="Ortet P."/>
            <person name="Schaeffer C."/>
            <person name="Siguier P."/>
            <person name="Alexander Thil Smith A."/>
            <person name="Van Dorsselaer A."/>
            <person name="Weissenbach J."/>
            <person name="Medigue C."/>
            <person name="Le Paslier D."/>
        </authorList>
    </citation>
    <scope>NUCLEOTIDE SEQUENCE</scope>
</reference>
<dbReference type="PANTHER" id="PTHR42850:SF2">
    <property type="entry name" value="BLL5683 PROTEIN"/>
    <property type="match status" value="1"/>
</dbReference>
<dbReference type="GO" id="GO:0016791">
    <property type="term" value="F:phosphatase activity"/>
    <property type="evidence" value="ECO:0007669"/>
    <property type="project" value="TreeGrafter"/>
</dbReference>
<organism evidence="2">
    <name type="scientific">mine drainage metagenome</name>
    <dbReference type="NCBI Taxonomy" id="410659"/>
    <lineage>
        <taxon>unclassified sequences</taxon>
        <taxon>metagenomes</taxon>
        <taxon>ecological metagenomes</taxon>
    </lineage>
</organism>
<dbReference type="InterPro" id="IPR024654">
    <property type="entry name" value="Calcineurin-like_PHP_lpxH"/>
</dbReference>
<accession>E6PVW8</accession>
<protein>
    <recommendedName>
        <fullName evidence="1">Calcineurin-like phosphoesterase domain-containing protein</fullName>
    </recommendedName>
</protein>
<dbReference type="EMBL" id="CABM01000065">
    <property type="protein sequence ID" value="CBH99075.1"/>
    <property type="molecule type" value="Genomic_DNA"/>
</dbReference>
<dbReference type="GO" id="GO:0005737">
    <property type="term" value="C:cytoplasm"/>
    <property type="evidence" value="ECO:0007669"/>
    <property type="project" value="TreeGrafter"/>
</dbReference>